<dbReference type="InterPro" id="IPR000182">
    <property type="entry name" value="GNAT_dom"/>
</dbReference>
<dbReference type="Proteomes" id="UP001268651">
    <property type="component" value="Unassembled WGS sequence"/>
</dbReference>
<organism evidence="4 5">
    <name type="scientific">Gilvirhabdus luticola</name>
    <dbReference type="NCBI Taxonomy" id="3079858"/>
    <lineage>
        <taxon>Bacteria</taxon>
        <taxon>Pseudomonadati</taxon>
        <taxon>Bacteroidota</taxon>
        <taxon>Flavobacteriia</taxon>
        <taxon>Flavobacteriales</taxon>
        <taxon>Flavobacteriaceae</taxon>
        <taxon>Gilvirhabdus</taxon>
    </lineage>
</organism>
<name>A0ABU3U8M0_9FLAO</name>
<evidence type="ECO:0000256" key="2">
    <source>
        <dbReference type="ARBA" id="ARBA00023315"/>
    </source>
</evidence>
<dbReference type="GO" id="GO:0016746">
    <property type="term" value="F:acyltransferase activity"/>
    <property type="evidence" value="ECO:0007669"/>
    <property type="project" value="UniProtKB-KW"/>
</dbReference>
<dbReference type="SUPFAM" id="SSF55729">
    <property type="entry name" value="Acyl-CoA N-acyltransferases (Nat)"/>
    <property type="match status" value="1"/>
</dbReference>
<dbReference type="InterPro" id="IPR016181">
    <property type="entry name" value="Acyl_CoA_acyltransferase"/>
</dbReference>
<gene>
    <name evidence="4" type="ORF">RXV94_11370</name>
</gene>
<dbReference type="RefSeq" id="WP_316662859.1">
    <property type="nucleotide sequence ID" value="NZ_JAWHTF010000006.1"/>
</dbReference>
<dbReference type="PROSITE" id="PS51186">
    <property type="entry name" value="GNAT"/>
    <property type="match status" value="1"/>
</dbReference>
<dbReference type="PANTHER" id="PTHR43072:SF23">
    <property type="entry name" value="UPF0039 PROTEIN C11D3.02C"/>
    <property type="match status" value="1"/>
</dbReference>
<keyword evidence="5" id="KW-1185">Reference proteome</keyword>
<dbReference type="Gene3D" id="3.40.630.30">
    <property type="match status" value="1"/>
</dbReference>
<evidence type="ECO:0000259" key="3">
    <source>
        <dbReference type="PROSITE" id="PS51186"/>
    </source>
</evidence>
<dbReference type="EMBL" id="JAWHTF010000006">
    <property type="protein sequence ID" value="MDU8886762.1"/>
    <property type="molecule type" value="Genomic_DNA"/>
</dbReference>
<dbReference type="Pfam" id="PF00583">
    <property type="entry name" value="Acetyltransf_1"/>
    <property type="match status" value="1"/>
</dbReference>
<comment type="caution">
    <text evidence="4">The sequence shown here is derived from an EMBL/GenBank/DDBJ whole genome shotgun (WGS) entry which is preliminary data.</text>
</comment>
<feature type="domain" description="N-acetyltransferase" evidence="3">
    <location>
        <begin position="12"/>
        <end position="165"/>
    </location>
</feature>
<evidence type="ECO:0000256" key="1">
    <source>
        <dbReference type="ARBA" id="ARBA00022679"/>
    </source>
</evidence>
<sequence length="172" mass="19559">MNQNLAVLPMEIVVRPLTKQDWTSVSKIYADGIATGIATFETEVPDFDTWNKKYVESCRIVATLYNEVVGFGVLSLVSKRHVYRGVAEVTLYVDKDYQGNGIGKILLEELIKQSEVAGFWTLQASIFSENVVSINLHKKCGFRVVGVKERIGQINNKWYDNHFLERRSKIVN</sequence>
<dbReference type="PANTHER" id="PTHR43072">
    <property type="entry name" value="N-ACETYLTRANSFERASE"/>
    <property type="match status" value="1"/>
</dbReference>
<keyword evidence="1 4" id="KW-0808">Transferase</keyword>
<evidence type="ECO:0000313" key="4">
    <source>
        <dbReference type="EMBL" id="MDU8886762.1"/>
    </source>
</evidence>
<reference evidence="4 5" key="1">
    <citation type="submission" date="2023-10" db="EMBL/GenBank/DDBJ databases">
        <title>Marimonas sp. nov. isolated from tidal mud flat.</title>
        <authorList>
            <person name="Jaincy N.J."/>
            <person name="Srinivasan S."/>
            <person name="Lee S.-S."/>
        </authorList>
    </citation>
    <scope>NUCLEOTIDE SEQUENCE [LARGE SCALE GENOMIC DNA]</scope>
    <source>
        <strain evidence="4 5">MJ-SS3</strain>
    </source>
</reference>
<keyword evidence="2 4" id="KW-0012">Acyltransferase</keyword>
<dbReference type="CDD" id="cd04301">
    <property type="entry name" value="NAT_SF"/>
    <property type="match status" value="1"/>
</dbReference>
<dbReference type="EC" id="2.3.1.-" evidence="4"/>
<protein>
    <submittedName>
        <fullName evidence="4">GNAT family N-acetyltransferase</fullName>
        <ecNumber evidence="4">2.3.1.-</ecNumber>
    </submittedName>
</protein>
<accession>A0ABU3U8M0</accession>
<evidence type="ECO:0000313" key="5">
    <source>
        <dbReference type="Proteomes" id="UP001268651"/>
    </source>
</evidence>
<proteinExistence type="predicted"/>